<feature type="compositionally biased region" description="Basic and acidic residues" evidence="1">
    <location>
        <begin position="121"/>
        <end position="140"/>
    </location>
</feature>
<protein>
    <submittedName>
        <fullName evidence="2">Uncharacterized protein</fullName>
    </submittedName>
</protein>
<dbReference type="AlphaFoldDB" id="A0AAV8Z1J7"/>
<evidence type="ECO:0000313" key="3">
    <source>
        <dbReference type="Proteomes" id="UP001162162"/>
    </source>
</evidence>
<accession>A0AAV8Z1J7</accession>
<name>A0AAV8Z1J7_9CUCU</name>
<dbReference type="Proteomes" id="UP001162162">
    <property type="component" value="Unassembled WGS sequence"/>
</dbReference>
<dbReference type="EMBL" id="JAPWTK010000023">
    <property type="protein sequence ID" value="KAJ8957392.1"/>
    <property type="molecule type" value="Genomic_DNA"/>
</dbReference>
<evidence type="ECO:0000256" key="1">
    <source>
        <dbReference type="SAM" id="MobiDB-lite"/>
    </source>
</evidence>
<feature type="region of interest" description="Disordered" evidence="1">
    <location>
        <begin position="1"/>
        <end position="23"/>
    </location>
</feature>
<reference evidence="2" key="1">
    <citation type="journal article" date="2023" name="Insect Mol. Biol.">
        <title>Genome sequencing provides insights into the evolution of gene families encoding plant cell wall-degrading enzymes in longhorned beetles.</title>
        <authorList>
            <person name="Shin N.R."/>
            <person name="Okamura Y."/>
            <person name="Kirsch R."/>
            <person name="Pauchet Y."/>
        </authorList>
    </citation>
    <scope>NUCLEOTIDE SEQUENCE</scope>
    <source>
        <strain evidence="2">AMC_N1</strain>
    </source>
</reference>
<comment type="caution">
    <text evidence="2">The sequence shown here is derived from an EMBL/GenBank/DDBJ whole genome shotgun (WGS) entry which is preliminary data.</text>
</comment>
<feature type="compositionally biased region" description="Pro residues" evidence="1">
    <location>
        <begin position="320"/>
        <end position="334"/>
    </location>
</feature>
<evidence type="ECO:0000313" key="2">
    <source>
        <dbReference type="EMBL" id="KAJ8957392.1"/>
    </source>
</evidence>
<gene>
    <name evidence="2" type="ORF">NQ318_004872</name>
</gene>
<sequence>MGAISSKSPLERRNTVARRSQRRTIHALKAKVDKAFQNIKRFKGVDEEDAAYKALQLQPQLRNIHDTTLNRIEESFKVLEEKLRENQEKARKKEQEIQEKAEKKKEKNKKEDDVASEDNDVEVKEIAEDHKEAEDLEKSTEKRKTVELKFVQIVPDEVTEADVHSERNNNLAKSPEETRKSILKMGVPVLPGAVMKEISFRSSSPLKSTAESDSGLVLESINRIIENLQAIEYQIADFVGKKNGTQYNRIKDKLDQYVGQLDLFKTTDEYALEQIKICKNYAGSCSNFLDEKATDDSMQDDVFLPANNEHRSIVNSPTSVSPPPVLTAPPPPQSPTLVNSSSLSPVEARMKLQRLSKTTAI</sequence>
<feature type="region of interest" description="Disordered" evidence="1">
    <location>
        <begin position="86"/>
        <end position="140"/>
    </location>
</feature>
<feature type="region of interest" description="Disordered" evidence="1">
    <location>
        <begin position="313"/>
        <end position="344"/>
    </location>
</feature>
<proteinExistence type="predicted"/>
<organism evidence="2 3">
    <name type="scientific">Aromia moschata</name>
    <dbReference type="NCBI Taxonomy" id="1265417"/>
    <lineage>
        <taxon>Eukaryota</taxon>
        <taxon>Metazoa</taxon>
        <taxon>Ecdysozoa</taxon>
        <taxon>Arthropoda</taxon>
        <taxon>Hexapoda</taxon>
        <taxon>Insecta</taxon>
        <taxon>Pterygota</taxon>
        <taxon>Neoptera</taxon>
        <taxon>Endopterygota</taxon>
        <taxon>Coleoptera</taxon>
        <taxon>Polyphaga</taxon>
        <taxon>Cucujiformia</taxon>
        <taxon>Chrysomeloidea</taxon>
        <taxon>Cerambycidae</taxon>
        <taxon>Cerambycinae</taxon>
        <taxon>Callichromatini</taxon>
        <taxon>Aromia</taxon>
    </lineage>
</organism>
<feature type="compositionally biased region" description="Basic and acidic residues" evidence="1">
    <location>
        <begin position="86"/>
        <end position="113"/>
    </location>
</feature>
<keyword evidence="3" id="KW-1185">Reference proteome</keyword>